<dbReference type="InterPro" id="IPR011990">
    <property type="entry name" value="TPR-like_helical_dom_sf"/>
</dbReference>
<dbReference type="RefSeq" id="WP_136902687.1">
    <property type="nucleotide sequence ID" value="NZ_SUME01000008.1"/>
</dbReference>
<dbReference type="InterPro" id="IPR019734">
    <property type="entry name" value="TPR_rpt"/>
</dbReference>
<organism evidence="2 3">
    <name type="scientific">Sphingobacterium olei</name>
    <dbReference type="NCBI Taxonomy" id="2571155"/>
    <lineage>
        <taxon>Bacteria</taxon>
        <taxon>Pseudomonadati</taxon>
        <taxon>Bacteroidota</taxon>
        <taxon>Sphingobacteriia</taxon>
        <taxon>Sphingobacteriales</taxon>
        <taxon>Sphingobacteriaceae</taxon>
        <taxon>Sphingobacterium</taxon>
    </lineage>
</organism>
<name>A0A4U0NGD6_9SPHI</name>
<gene>
    <name evidence="2" type="ORF">FAZ15_17905</name>
</gene>
<dbReference type="OrthoDB" id="747875at2"/>
<sequence length="365" mass="41212">MKAFTASLLFLTISGTVEAQSNYKESSNSFAKYSKTGELPHLEGAKKFIDAAYKTKRDSSNTRVNLLRAMIYSSMAYSDSTRKIKNDKDPIEIAMNALSRIKPKDLNNFQGEVGYIKQNLAASYIYKANKSIESKKFEDAYSDFLQVEKLGSKGEDVTYNLALLASQTNKIDEAIFYYKKLIDSTDADASKYLELANLYNKKGESQLYLNTLQTARTKFLDNKDVLFQLVEVYAQNKSYAAIVPIIDEALKFDPENIQLNYLAGFANENEQNIEAAKKYYAKVILLDDGNYDANLALGLIYLNAFLKDKNNLEAQYDAQNYLLKANEIKPYAVNTLKGLALFYEAADDVTQLDRVNILLNQLSNN</sequence>
<accession>A0A4U0NGD6</accession>
<evidence type="ECO:0000313" key="3">
    <source>
        <dbReference type="Proteomes" id="UP000306808"/>
    </source>
</evidence>
<dbReference type="EMBL" id="SUME01000008">
    <property type="protein sequence ID" value="TJZ53231.1"/>
    <property type="molecule type" value="Genomic_DNA"/>
</dbReference>
<feature type="chain" id="PRO_5020677054" evidence="1">
    <location>
        <begin position="20"/>
        <end position="365"/>
    </location>
</feature>
<dbReference type="SUPFAM" id="SSF81901">
    <property type="entry name" value="HCP-like"/>
    <property type="match status" value="1"/>
</dbReference>
<protein>
    <submittedName>
        <fullName evidence="2">Uncharacterized protein</fullName>
    </submittedName>
</protein>
<evidence type="ECO:0000256" key="1">
    <source>
        <dbReference type="SAM" id="SignalP"/>
    </source>
</evidence>
<dbReference type="Pfam" id="PF13181">
    <property type="entry name" value="TPR_8"/>
    <property type="match status" value="2"/>
</dbReference>
<evidence type="ECO:0000313" key="2">
    <source>
        <dbReference type="EMBL" id="TJZ53231.1"/>
    </source>
</evidence>
<feature type="signal peptide" evidence="1">
    <location>
        <begin position="1"/>
        <end position="19"/>
    </location>
</feature>
<dbReference type="Proteomes" id="UP000306808">
    <property type="component" value="Unassembled WGS sequence"/>
</dbReference>
<reference evidence="2 3" key="1">
    <citation type="submission" date="2019-04" db="EMBL/GenBank/DDBJ databases">
        <title>Sphingobacterium olei sp. nov., isolated from oil-contaminated soil.</title>
        <authorList>
            <person name="Liu B."/>
        </authorList>
    </citation>
    <scope>NUCLEOTIDE SEQUENCE [LARGE SCALE GENOMIC DNA]</scope>
    <source>
        <strain evidence="2 3">HAL-9</strain>
    </source>
</reference>
<dbReference type="Gene3D" id="1.25.40.10">
    <property type="entry name" value="Tetratricopeptide repeat domain"/>
    <property type="match status" value="2"/>
</dbReference>
<proteinExistence type="predicted"/>
<keyword evidence="1" id="KW-0732">Signal</keyword>
<dbReference type="AlphaFoldDB" id="A0A4U0NGD6"/>
<keyword evidence="3" id="KW-1185">Reference proteome</keyword>
<comment type="caution">
    <text evidence="2">The sequence shown here is derived from an EMBL/GenBank/DDBJ whole genome shotgun (WGS) entry which is preliminary data.</text>
</comment>